<evidence type="ECO:0000259" key="3">
    <source>
        <dbReference type="Pfam" id="PF11827"/>
    </source>
</evidence>
<dbReference type="Proteomes" id="UP000552864">
    <property type="component" value="Unassembled WGS sequence"/>
</dbReference>
<name>A0A847S821_9BACT</name>
<dbReference type="EMBL" id="JABAHZ010000001">
    <property type="protein sequence ID" value="NLR77941.1"/>
    <property type="molecule type" value="Genomic_DNA"/>
</dbReference>
<dbReference type="AlphaFoldDB" id="A0A847S821"/>
<sequence>MKRTILGVLAIAFLLAACNNAGQPSQAGPDSVSQEHTSTAAADSAPVTALTPQFSGLDSKVATSLKMVVDQYLHIKNGLADDNSADAANGGRAMAEALAGVNPSLLTPEQQKVFTDNADDLKEHAEHIGKNEGNIAHQREHFAAMSEDVYALVKAYGGGRPLYHDYCPMYDNNKGALWLSEEKNVKNPYMAGMTSCGSVKEMIK</sequence>
<gene>
    <name evidence="4" type="ORF">HGH91_04855</name>
</gene>
<proteinExistence type="predicted"/>
<dbReference type="Pfam" id="PF11827">
    <property type="entry name" value="DUF3347"/>
    <property type="match status" value="1"/>
</dbReference>
<comment type="caution">
    <text evidence="4">The sequence shown here is derived from an EMBL/GenBank/DDBJ whole genome shotgun (WGS) entry which is preliminary data.</text>
</comment>
<evidence type="ECO:0000256" key="2">
    <source>
        <dbReference type="SAM" id="SignalP"/>
    </source>
</evidence>
<keyword evidence="5" id="KW-1185">Reference proteome</keyword>
<dbReference type="RefSeq" id="WP_168737300.1">
    <property type="nucleotide sequence ID" value="NZ_JABAHZ010000001.1"/>
</dbReference>
<protein>
    <submittedName>
        <fullName evidence="4">DUF3347 domain-containing protein</fullName>
    </submittedName>
</protein>
<organism evidence="4 5">
    <name type="scientific">Chitinophaga eiseniae</name>
    <dbReference type="NCBI Taxonomy" id="634771"/>
    <lineage>
        <taxon>Bacteria</taxon>
        <taxon>Pseudomonadati</taxon>
        <taxon>Bacteroidota</taxon>
        <taxon>Chitinophagia</taxon>
        <taxon>Chitinophagales</taxon>
        <taxon>Chitinophagaceae</taxon>
        <taxon>Chitinophaga</taxon>
    </lineage>
</organism>
<keyword evidence="2" id="KW-0732">Signal</keyword>
<feature type="signal peptide" evidence="2">
    <location>
        <begin position="1"/>
        <end position="21"/>
    </location>
</feature>
<feature type="chain" id="PRO_5032610552" evidence="2">
    <location>
        <begin position="22"/>
        <end position="204"/>
    </location>
</feature>
<accession>A0A847S821</accession>
<feature type="compositionally biased region" description="Polar residues" evidence="1">
    <location>
        <begin position="24"/>
        <end position="41"/>
    </location>
</feature>
<evidence type="ECO:0000313" key="4">
    <source>
        <dbReference type="EMBL" id="NLR77941.1"/>
    </source>
</evidence>
<evidence type="ECO:0000313" key="5">
    <source>
        <dbReference type="Proteomes" id="UP000552864"/>
    </source>
</evidence>
<feature type="domain" description="DUF3347" evidence="3">
    <location>
        <begin position="68"/>
        <end position="157"/>
    </location>
</feature>
<dbReference type="InterPro" id="IPR021782">
    <property type="entry name" value="DUF3347"/>
</dbReference>
<dbReference type="PROSITE" id="PS51257">
    <property type="entry name" value="PROKAR_LIPOPROTEIN"/>
    <property type="match status" value="1"/>
</dbReference>
<evidence type="ECO:0000256" key="1">
    <source>
        <dbReference type="SAM" id="MobiDB-lite"/>
    </source>
</evidence>
<feature type="region of interest" description="Disordered" evidence="1">
    <location>
        <begin position="24"/>
        <end position="44"/>
    </location>
</feature>
<reference evidence="4 5" key="1">
    <citation type="submission" date="2020-04" db="EMBL/GenBank/DDBJ databases">
        <authorList>
            <person name="Yin C."/>
        </authorList>
    </citation>
    <scope>NUCLEOTIDE SEQUENCE [LARGE SCALE GENOMIC DNA]</scope>
    <source>
        <strain evidence="4 5">Ak56</strain>
    </source>
</reference>